<dbReference type="NCBIfam" id="TIGR01891">
    <property type="entry name" value="amidohydrolases"/>
    <property type="match status" value="1"/>
</dbReference>
<keyword evidence="1" id="KW-0479">Metal-binding</keyword>
<evidence type="ECO:0000256" key="1">
    <source>
        <dbReference type="PIRSR" id="PIRSR005962-1"/>
    </source>
</evidence>
<sequence>MLKDDIIAYRRHLHQHPELGFHTQQTAAFVRQVLQSYGYKDITMALNDAAVIARLHVGKSQTIAFRADLDALPITEQTGLSFASAHQGIMHACGHDAHTAMLLGAAKLLHDAKDSLTYNIVLIFQPAEEGPLPGGALNLLKEVDLHDVSFFYAFHVTNRLPSGVIGIKLNEACAAPDLWELEITGKGSHAATPSLGHSPILPAAEIALEFEKLETSLMPSNTVISTTYINSGVSMNVICDQAHLKGTARSFSQTERDFLKTKMTEIADRIAEKYHTTAKFCFHYAYDPVYNDEIAAQKMIQAARKILTEKNVVLLEKPEMVGEDFAYYRKIAPICLSWFGVRGENQAFSDLHSSSFMLDEEALEKGALLYLTIACS</sequence>
<dbReference type="CDD" id="cd03886">
    <property type="entry name" value="M20_Acy1"/>
    <property type="match status" value="1"/>
</dbReference>
<dbReference type="Pfam" id="PF07687">
    <property type="entry name" value="M20_dimer"/>
    <property type="match status" value="1"/>
</dbReference>
<proteinExistence type="predicted"/>
<comment type="caution">
    <text evidence="3">The sequence shown here is derived from an EMBL/GenBank/DDBJ whole genome shotgun (WGS) entry which is preliminary data.</text>
</comment>
<feature type="binding site" evidence="1">
    <location>
        <position position="352"/>
    </location>
    <ligand>
        <name>Mn(2+)</name>
        <dbReference type="ChEBI" id="CHEBI:29035"/>
        <label>2</label>
    </ligand>
</feature>
<dbReference type="EMBL" id="DVLF01000045">
    <property type="protein sequence ID" value="HIT49666.1"/>
    <property type="molecule type" value="Genomic_DNA"/>
</dbReference>
<dbReference type="Gene3D" id="3.30.70.360">
    <property type="match status" value="1"/>
</dbReference>
<dbReference type="InterPro" id="IPR036264">
    <property type="entry name" value="Bact_exopeptidase_dim_dom"/>
</dbReference>
<dbReference type="PANTHER" id="PTHR11014">
    <property type="entry name" value="PEPTIDASE M20 FAMILY MEMBER"/>
    <property type="match status" value="1"/>
</dbReference>
<dbReference type="Gene3D" id="3.40.630.10">
    <property type="entry name" value="Zn peptidases"/>
    <property type="match status" value="1"/>
</dbReference>
<gene>
    <name evidence="3" type="ORF">IAD46_01435</name>
</gene>
<feature type="domain" description="Peptidase M20 dimerisation" evidence="2">
    <location>
        <begin position="179"/>
        <end position="274"/>
    </location>
</feature>
<dbReference type="AlphaFoldDB" id="A0A9D1KIM3"/>
<evidence type="ECO:0000313" key="4">
    <source>
        <dbReference type="Proteomes" id="UP000886758"/>
    </source>
</evidence>
<dbReference type="PIRSF" id="PIRSF005962">
    <property type="entry name" value="Pept_M20D_amidohydro"/>
    <property type="match status" value="1"/>
</dbReference>
<name>A0A9D1KIM3_9MOLU</name>
<dbReference type="Pfam" id="PF01546">
    <property type="entry name" value="Peptidase_M20"/>
    <property type="match status" value="1"/>
</dbReference>
<dbReference type="GO" id="GO:0016787">
    <property type="term" value="F:hydrolase activity"/>
    <property type="evidence" value="ECO:0007669"/>
    <property type="project" value="InterPro"/>
</dbReference>
<feature type="binding site" evidence="1">
    <location>
        <position position="155"/>
    </location>
    <ligand>
        <name>Mn(2+)</name>
        <dbReference type="ChEBI" id="CHEBI:29035"/>
        <label>2</label>
    </ligand>
</feature>
<keyword evidence="1" id="KW-0464">Manganese</keyword>
<protein>
    <submittedName>
        <fullName evidence="3">Amidohydrolase</fullName>
    </submittedName>
</protein>
<comment type="cofactor">
    <cofactor evidence="1">
        <name>Mn(2+)</name>
        <dbReference type="ChEBI" id="CHEBI:29035"/>
    </cofactor>
    <text evidence="1">The Mn(2+) ion enhances activity.</text>
</comment>
<dbReference type="SUPFAM" id="SSF53187">
    <property type="entry name" value="Zn-dependent exopeptidases"/>
    <property type="match status" value="1"/>
</dbReference>
<dbReference type="Proteomes" id="UP000886758">
    <property type="component" value="Unassembled WGS sequence"/>
</dbReference>
<dbReference type="SUPFAM" id="SSF55031">
    <property type="entry name" value="Bacterial exopeptidase dimerisation domain"/>
    <property type="match status" value="1"/>
</dbReference>
<evidence type="ECO:0000259" key="2">
    <source>
        <dbReference type="Pfam" id="PF07687"/>
    </source>
</evidence>
<dbReference type="InterPro" id="IPR002933">
    <property type="entry name" value="Peptidase_M20"/>
</dbReference>
<reference evidence="3" key="2">
    <citation type="journal article" date="2021" name="PeerJ">
        <title>Extensive microbial diversity within the chicken gut microbiome revealed by metagenomics and culture.</title>
        <authorList>
            <person name="Gilroy R."/>
            <person name="Ravi A."/>
            <person name="Getino M."/>
            <person name="Pursley I."/>
            <person name="Horton D.L."/>
            <person name="Alikhan N.F."/>
            <person name="Baker D."/>
            <person name="Gharbi K."/>
            <person name="Hall N."/>
            <person name="Watson M."/>
            <person name="Adriaenssens E.M."/>
            <person name="Foster-Nyarko E."/>
            <person name="Jarju S."/>
            <person name="Secka A."/>
            <person name="Antonio M."/>
            <person name="Oren A."/>
            <person name="Chaudhuri R.R."/>
            <person name="La Ragione R."/>
            <person name="Hildebrand F."/>
            <person name="Pallen M.J."/>
        </authorList>
    </citation>
    <scope>NUCLEOTIDE SEQUENCE</scope>
    <source>
        <strain evidence="3">ChiW17-6978</strain>
    </source>
</reference>
<evidence type="ECO:0000313" key="3">
    <source>
        <dbReference type="EMBL" id="HIT49666.1"/>
    </source>
</evidence>
<reference evidence="3" key="1">
    <citation type="submission" date="2020-10" db="EMBL/GenBank/DDBJ databases">
        <authorList>
            <person name="Gilroy R."/>
        </authorList>
    </citation>
    <scope>NUCLEOTIDE SEQUENCE</scope>
    <source>
        <strain evidence="3">ChiW17-6978</strain>
    </source>
</reference>
<dbReference type="InterPro" id="IPR017439">
    <property type="entry name" value="Amidohydrolase"/>
</dbReference>
<feature type="binding site" evidence="1">
    <location>
        <position position="129"/>
    </location>
    <ligand>
        <name>Mn(2+)</name>
        <dbReference type="ChEBI" id="CHEBI:29035"/>
        <label>2</label>
    </ligand>
</feature>
<accession>A0A9D1KIM3</accession>
<feature type="binding site" evidence="1">
    <location>
        <position position="95"/>
    </location>
    <ligand>
        <name>Mn(2+)</name>
        <dbReference type="ChEBI" id="CHEBI:29035"/>
        <label>2</label>
    </ligand>
</feature>
<dbReference type="GO" id="GO:0046872">
    <property type="term" value="F:metal ion binding"/>
    <property type="evidence" value="ECO:0007669"/>
    <property type="project" value="UniProtKB-KW"/>
</dbReference>
<feature type="binding site" evidence="1">
    <location>
        <position position="93"/>
    </location>
    <ligand>
        <name>Mn(2+)</name>
        <dbReference type="ChEBI" id="CHEBI:29035"/>
        <label>2</label>
    </ligand>
</feature>
<organism evidence="3 4">
    <name type="scientific">Candidatus Pelethenecus faecipullorum</name>
    <dbReference type="NCBI Taxonomy" id="2840900"/>
    <lineage>
        <taxon>Bacteria</taxon>
        <taxon>Bacillati</taxon>
        <taxon>Mycoplasmatota</taxon>
        <taxon>Mollicutes</taxon>
        <taxon>Candidatus Pelethenecus</taxon>
    </lineage>
</organism>
<dbReference type="PANTHER" id="PTHR11014:SF63">
    <property type="entry name" value="METALLOPEPTIDASE, PUTATIVE (AFU_ORTHOLOGUE AFUA_6G09600)-RELATED"/>
    <property type="match status" value="1"/>
</dbReference>
<dbReference type="InterPro" id="IPR011650">
    <property type="entry name" value="Peptidase_M20_dimer"/>
</dbReference>